<dbReference type="EMBL" id="CABPSB010000001">
    <property type="protein sequence ID" value="VVD69645.1"/>
    <property type="molecule type" value="Genomic_DNA"/>
</dbReference>
<evidence type="ECO:0000313" key="1">
    <source>
        <dbReference type="EMBL" id="VVD69645.1"/>
    </source>
</evidence>
<accession>A0A5E4S2M4</accession>
<organism evidence="1 2">
    <name type="scientific">Pandoraea anhela</name>
    <dbReference type="NCBI Taxonomy" id="2508295"/>
    <lineage>
        <taxon>Bacteria</taxon>
        <taxon>Pseudomonadati</taxon>
        <taxon>Pseudomonadota</taxon>
        <taxon>Betaproteobacteria</taxon>
        <taxon>Burkholderiales</taxon>
        <taxon>Burkholderiaceae</taxon>
        <taxon>Pandoraea</taxon>
    </lineage>
</organism>
<dbReference type="AlphaFoldDB" id="A0A5E4S2M4"/>
<name>A0A5E4S2M4_9BURK</name>
<evidence type="ECO:0008006" key="3">
    <source>
        <dbReference type="Google" id="ProtNLM"/>
    </source>
</evidence>
<protein>
    <recommendedName>
        <fullName evidence="3">Zinc-finger domain-containing protein</fullName>
    </recommendedName>
</protein>
<dbReference type="OrthoDB" id="8374021at2"/>
<reference evidence="1 2" key="1">
    <citation type="submission" date="2019-08" db="EMBL/GenBank/DDBJ databases">
        <authorList>
            <person name="Peeters C."/>
        </authorList>
    </citation>
    <scope>NUCLEOTIDE SEQUENCE [LARGE SCALE GENOMIC DNA]</scope>
    <source>
        <strain evidence="1 2">LMG 31108</strain>
    </source>
</reference>
<proteinExistence type="predicted"/>
<gene>
    <name evidence="1" type="ORF">PAN31108_00556</name>
</gene>
<keyword evidence="2" id="KW-1185">Reference proteome</keyword>
<sequence>MLLGKCTTMTRLASDRLDRLLTRRESVRVRVHMMCCCGCRTYASQLSALRFASRVASGQTDIDTSPAHD</sequence>
<evidence type="ECO:0000313" key="2">
    <source>
        <dbReference type="Proteomes" id="UP000406256"/>
    </source>
</evidence>
<dbReference type="Proteomes" id="UP000406256">
    <property type="component" value="Unassembled WGS sequence"/>
</dbReference>